<dbReference type="HOGENOM" id="CLU_1150846_0_0_10"/>
<accession>H1Y6I3</accession>
<protein>
    <recommendedName>
        <fullName evidence="3">Outer membrane protein beta-barrel domain-containing protein</fullName>
    </recommendedName>
</protein>
<organism evidence="1 2">
    <name type="scientific">Mucilaginibacter paludis DSM 18603</name>
    <dbReference type="NCBI Taxonomy" id="714943"/>
    <lineage>
        <taxon>Bacteria</taxon>
        <taxon>Pseudomonadati</taxon>
        <taxon>Bacteroidota</taxon>
        <taxon>Sphingobacteriia</taxon>
        <taxon>Sphingobacteriales</taxon>
        <taxon>Sphingobacteriaceae</taxon>
        <taxon>Mucilaginibacter</taxon>
    </lineage>
</organism>
<evidence type="ECO:0000313" key="1">
    <source>
        <dbReference type="EMBL" id="EHQ25827.1"/>
    </source>
</evidence>
<dbReference type="RefSeq" id="WP_008505710.1">
    <property type="nucleotide sequence ID" value="NZ_CM001403.1"/>
</dbReference>
<dbReference type="EMBL" id="CM001403">
    <property type="protein sequence ID" value="EHQ25827.1"/>
    <property type="molecule type" value="Genomic_DNA"/>
</dbReference>
<gene>
    <name evidence="1" type="ORF">Mucpa_1670</name>
</gene>
<proteinExistence type="predicted"/>
<dbReference type="Proteomes" id="UP000002774">
    <property type="component" value="Chromosome"/>
</dbReference>
<evidence type="ECO:0008006" key="3">
    <source>
        <dbReference type="Google" id="ProtNLM"/>
    </source>
</evidence>
<sequence>MHTTFKIFITTLITTLFFSVSGYCQLDYNYGLNTKGFRLGIGGGGTVLQTHFAQNPIKPLFVANLDYDFNPYLSIGVEYQKGTLHGDDSKGYLFVKSSDIEFSAVNLNLKVSVGQFVNYQTSTVLGEAIKRFYAGVGIGGISEPLKTKKFQYNLANRPDPTFSSETKKNPIYVAIPLNFGTNINLRGLFGMSDKFELNPNYQFTYVNTYYLDGFRTSTTNSHLKGFYNALTLSLKYKF</sequence>
<dbReference type="AlphaFoldDB" id="H1Y6I3"/>
<evidence type="ECO:0000313" key="2">
    <source>
        <dbReference type="Proteomes" id="UP000002774"/>
    </source>
</evidence>
<dbReference type="OrthoDB" id="648040at2"/>
<name>H1Y6I3_9SPHI</name>
<keyword evidence="2" id="KW-1185">Reference proteome</keyword>
<reference evidence="1" key="1">
    <citation type="submission" date="2011-09" db="EMBL/GenBank/DDBJ databases">
        <title>The permanent draft genome of Mucilaginibacter paludis DSM 18603.</title>
        <authorList>
            <consortium name="US DOE Joint Genome Institute (JGI-PGF)"/>
            <person name="Lucas S."/>
            <person name="Han J."/>
            <person name="Lapidus A."/>
            <person name="Bruce D."/>
            <person name="Goodwin L."/>
            <person name="Pitluck S."/>
            <person name="Peters L."/>
            <person name="Kyrpides N."/>
            <person name="Mavromatis K."/>
            <person name="Ivanova N."/>
            <person name="Mikhailova N."/>
            <person name="Held B."/>
            <person name="Detter J.C."/>
            <person name="Tapia R."/>
            <person name="Han C."/>
            <person name="Land M."/>
            <person name="Hauser L."/>
            <person name="Markowitz V."/>
            <person name="Cheng J.-F."/>
            <person name="Hugenholtz P."/>
            <person name="Woyke T."/>
            <person name="Wu D."/>
            <person name="Tindall B."/>
            <person name="Brambilla E."/>
            <person name="Klenk H.-P."/>
            <person name="Eisen J.A."/>
        </authorList>
    </citation>
    <scope>NUCLEOTIDE SEQUENCE [LARGE SCALE GENOMIC DNA]</scope>
    <source>
        <strain evidence="1">DSM 18603</strain>
    </source>
</reference>